<evidence type="ECO:0000259" key="5">
    <source>
        <dbReference type="Pfam" id="PF19290"/>
    </source>
</evidence>
<dbReference type="EMBL" id="QDKM01000003">
    <property type="protein sequence ID" value="PVH29334.1"/>
    <property type="molecule type" value="Genomic_DNA"/>
</dbReference>
<dbReference type="PANTHER" id="PTHR43421:SF1">
    <property type="entry name" value="METALLOPROTEASE PMBA"/>
    <property type="match status" value="1"/>
</dbReference>
<evidence type="ECO:0000259" key="4">
    <source>
        <dbReference type="Pfam" id="PF19289"/>
    </source>
</evidence>
<dbReference type="GO" id="GO:0005829">
    <property type="term" value="C:cytosol"/>
    <property type="evidence" value="ECO:0007669"/>
    <property type="project" value="TreeGrafter"/>
</dbReference>
<evidence type="ECO:0000256" key="1">
    <source>
        <dbReference type="ARBA" id="ARBA00005836"/>
    </source>
</evidence>
<dbReference type="Proteomes" id="UP000245911">
    <property type="component" value="Unassembled WGS sequence"/>
</dbReference>
<feature type="domain" description="Metalloprotease TldD/E N-terminal" evidence="3">
    <location>
        <begin position="27"/>
        <end position="91"/>
    </location>
</feature>
<dbReference type="GO" id="GO:0008237">
    <property type="term" value="F:metallopeptidase activity"/>
    <property type="evidence" value="ECO:0007669"/>
    <property type="project" value="InterPro"/>
</dbReference>
<comment type="caution">
    <text evidence="6">The sequence shown here is derived from an EMBL/GenBank/DDBJ whole genome shotgun (WGS) entry which is preliminary data.</text>
</comment>
<feature type="domain" description="Metalloprotease TldD/E C-terminal" evidence="4">
    <location>
        <begin position="234"/>
        <end position="450"/>
    </location>
</feature>
<dbReference type="Pfam" id="PF19290">
    <property type="entry name" value="PmbA_TldD_2nd"/>
    <property type="match status" value="1"/>
</dbReference>
<dbReference type="InterPro" id="IPR036059">
    <property type="entry name" value="TldD/PmbA_sf"/>
</dbReference>
<dbReference type="Pfam" id="PF19289">
    <property type="entry name" value="PmbA_TldD_3rd"/>
    <property type="match status" value="1"/>
</dbReference>
<evidence type="ECO:0000313" key="6">
    <source>
        <dbReference type="EMBL" id="PVH29334.1"/>
    </source>
</evidence>
<dbReference type="Gene3D" id="3.30.2290.10">
    <property type="entry name" value="PmbA/TldD superfamily"/>
    <property type="match status" value="1"/>
</dbReference>
<dbReference type="SUPFAM" id="SSF111283">
    <property type="entry name" value="Putative modulator of DNA gyrase, PmbA/TldD"/>
    <property type="match status" value="1"/>
</dbReference>
<accession>A0A2T8HVB8</accession>
<comment type="similarity">
    <text evidence="1">Belongs to the peptidase U62 family.</text>
</comment>
<protein>
    <submittedName>
        <fullName evidence="6">Modulator protein</fullName>
    </submittedName>
</protein>
<sequence>MPSDTLNPQALAQALLDAARAAGSDAADAMVIEGTSVSIDVRGGRLEHAERSEGLDIGLRVLIEQRQACVSSSDARPETLAAMAERAVAMAREAPEDRYAGLADPSQLTTRRDADGLELFDATPEPDPAALEADAKTAEQAALAVKGVSQIDQASAAYSQRQVFLAASNGFAGGYGRTSRHISCVAITGEGTKMERDWASEGRIFQADLPSAESIGQQAGERAVARFGSRKPPSGAYPVLYDERVAASLIGHLASAINGSTIARGSSWLRDALGTQVLPEGMHLIEDPLRARIAGSRPFDAEGLETHARHWVQDGVLQGWVLDLASARQLGMESTGNASRGPTAPPSPSLSSLELSQGAQSQAELLRDMGTGLLITSLIGSTINPTTGDYSRGASGFWVEGGEIAYPVNECTVAGNLRDMLKGLVAGNDARQHLSNRVPSLLVEGLTLAGA</sequence>
<dbReference type="AlphaFoldDB" id="A0A2T8HVB8"/>
<feature type="region of interest" description="Disordered" evidence="2">
    <location>
        <begin position="332"/>
        <end position="356"/>
    </location>
</feature>
<name>A0A2T8HVB8_9RHOB</name>
<dbReference type="GO" id="GO:0006508">
    <property type="term" value="P:proteolysis"/>
    <property type="evidence" value="ECO:0007669"/>
    <property type="project" value="InterPro"/>
</dbReference>
<gene>
    <name evidence="6" type="ORF">DDE20_10035</name>
</gene>
<dbReference type="InterPro" id="IPR045570">
    <property type="entry name" value="Metalloprtase-TldD/E_cen_dom"/>
</dbReference>
<dbReference type="InterPro" id="IPR035068">
    <property type="entry name" value="TldD/PmbA_N"/>
</dbReference>
<dbReference type="InterPro" id="IPR045569">
    <property type="entry name" value="Metalloprtase-TldD/E_C"/>
</dbReference>
<dbReference type="InterPro" id="IPR047657">
    <property type="entry name" value="PmbA"/>
</dbReference>
<evidence type="ECO:0000313" key="7">
    <source>
        <dbReference type="Proteomes" id="UP000245911"/>
    </source>
</evidence>
<dbReference type="InterPro" id="IPR002510">
    <property type="entry name" value="Metalloprtase-TldD/E_N"/>
</dbReference>
<organism evidence="6 7">
    <name type="scientific">Pararhodobacter oceanensis</name>
    <dbReference type="NCBI Taxonomy" id="2172121"/>
    <lineage>
        <taxon>Bacteria</taxon>
        <taxon>Pseudomonadati</taxon>
        <taxon>Pseudomonadota</taxon>
        <taxon>Alphaproteobacteria</taxon>
        <taxon>Rhodobacterales</taxon>
        <taxon>Paracoccaceae</taxon>
        <taxon>Pararhodobacter</taxon>
    </lineage>
</organism>
<reference evidence="6 7" key="1">
    <citation type="submission" date="2018-04" db="EMBL/GenBank/DDBJ databases">
        <title>Pararhodobacter oceanense sp. nov., isolated from marine intertidal sediment.</title>
        <authorList>
            <person name="Wang X.-L."/>
            <person name="Du Z.-J."/>
        </authorList>
    </citation>
    <scope>NUCLEOTIDE SEQUENCE [LARGE SCALE GENOMIC DNA]</scope>
    <source>
        <strain evidence="6 7">AM505</strain>
    </source>
</reference>
<proteinExistence type="inferred from homology"/>
<keyword evidence="7" id="KW-1185">Reference proteome</keyword>
<dbReference type="Pfam" id="PF01523">
    <property type="entry name" value="PmbA_TldD_1st"/>
    <property type="match status" value="1"/>
</dbReference>
<dbReference type="RefSeq" id="WP_116558333.1">
    <property type="nucleotide sequence ID" value="NZ_QDKM01000003.1"/>
</dbReference>
<evidence type="ECO:0000256" key="2">
    <source>
        <dbReference type="SAM" id="MobiDB-lite"/>
    </source>
</evidence>
<dbReference type="PANTHER" id="PTHR43421">
    <property type="entry name" value="METALLOPROTEASE PMBA"/>
    <property type="match status" value="1"/>
</dbReference>
<evidence type="ECO:0000259" key="3">
    <source>
        <dbReference type="Pfam" id="PF01523"/>
    </source>
</evidence>
<feature type="domain" description="Metalloprotease TldD/E central" evidence="5">
    <location>
        <begin position="124"/>
        <end position="226"/>
    </location>
</feature>
<dbReference type="OrthoDB" id="9803618at2"/>